<organism evidence="11 12">
    <name type="scientific">Alcanivorax quisquiliarum</name>
    <dbReference type="NCBI Taxonomy" id="2933565"/>
    <lineage>
        <taxon>Bacteria</taxon>
        <taxon>Pseudomonadati</taxon>
        <taxon>Pseudomonadota</taxon>
        <taxon>Gammaproteobacteria</taxon>
        <taxon>Oceanospirillales</taxon>
        <taxon>Alcanivoracaceae</taxon>
        <taxon>Alcanivorax</taxon>
    </lineage>
</organism>
<protein>
    <recommendedName>
        <fullName evidence="8">Guanidinium exporter</fullName>
    </recommendedName>
</protein>
<comment type="similarity">
    <text evidence="7">Belongs to the drug/metabolite transporter (DMT) superfamily. Small multidrug resistance (SMR) (TC 2.A.7.1) family. Gdx/SugE subfamily.</text>
</comment>
<evidence type="ECO:0000313" key="12">
    <source>
        <dbReference type="Proteomes" id="UP001165524"/>
    </source>
</evidence>
<dbReference type="InterPro" id="IPR037185">
    <property type="entry name" value="EmrE-like"/>
</dbReference>
<dbReference type="EMBL" id="JALKII010000006">
    <property type="protein sequence ID" value="MCK0538155.1"/>
    <property type="molecule type" value="Genomic_DNA"/>
</dbReference>
<proteinExistence type="inferred from homology"/>
<dbReference type="Gene3D" id="1.10.3730.20">
    <property type="match status" value="1"/>
</dbReference>
<keyword evidence="5 10" id="KW-1133">Transmembrane helix</keyword>
<evidence type="ECO:0000256" key="4">
    <source>
        <dbReference type="ARBA" id="ARBA00022692"/>
    </source>
</evidence>
<comment type="caution">
    <text evidence="11">The sequence shown here is derived from an EMBL/GenBank/DDBJ whole genome shotgun (WGS) entry which is preliminary data.</text>
</comment>
<keyword evidence="6 10" id="KW-0472">Membrane</keyword>
<evidence type="ECO:0000256" key="2">
    <source>
        <dbReference type="ARBA" id="ARBA00022448"/>
    </source>
</evidence>
<evidence type="ECO:0000256" key="10">
    <source>
        <dbReference type="SAM" id="Phobius"/>
    </source>
</evidence>
<evidence type="ECO:0000256" key="9">
    <source>
        <dbReference type="RuleBase" id="RU003942"/>
    </source>
</evidence>
<dbReference type="InterPro" id="IPR000390">
    <property type="entry name" value="Small_drug/metabolite_transptr"/>
</dbReference>
<keyword evidence="2" id="KW-0813">Transport</keyword>
<evidence type="ECO:0000256" key="7">
    <source>
        <dbReference type="ARBA" id="ARBA00038151"/>
    </source>
</evidence>
<dbReference type="PANTHER" id="PTHR30561">
    <property type="entry name" value="SMR FAMILY PROTON-DEPENDENT DRUG EFFLUX TRANSPORTER SUGE"/>
    <property type="match status" value="1"/>
</dbReference>
<feature type="transmembrane region" description="Helical" evidence="10">
    <location>
        <begin position="60"/>
        <end position="80"/>
    </location>
</feature>
<evidence type="ECO:0000256" key="6">
    <source>
        <dbReference type="ARBA" id="ARBA00023136"/>
    </source>
</evidence>
<accession>A0ABT0E8R5</accession>
<evidence type="ECO:0000256" key="5">
    <source>
        <dbReference type="ARBA" id="ARBA00022989"/>
    </source>
</evidence>
<dbReference type="Proteomes" id="UP001165524">
    <property type="component" value="Unassembled WGS sequence"/>
</dbReference>
<evidence type="ECO:0000256" key="3">
    <source>
        <dbReference type="ARBA" id="ARBA00022475"/>
    </source>
</evidence>
<keyword evidence="12" id="KW-1185">Reference proteome</keyword>
<gene>
    <name evidence="11" type="ORF">MU846_10575</name>
</gene>
<sequence>MSIYWVVLFIAVFFEVCWALSLKWIQVSPGALSFSVVGVLTVANIVMLSFAMRGIPVGTAYAVWTGLGAVGITVASVWVFNDPVTLQRFLFIALIIGGVVGLKATATA</sequence>
<keyword evidence="3" id="KW-1003">Cell membrane</keyword>
<keyword evidence="4 9" id="KW-0812">Transmembrane</keyword>
<dbReference type="InterPro" id="IPR045324">
    <property type="entry name" value="Small_multidrug_res"/>
</dbReference>
<comment type="subcellular location">
    <subcellularLocation>
        <location evidence="1 9">Cell membrane</location>
        <topology evidence="1 9">Multi-pass membrane protein</topology>
    </subcellularLocation>
</comment>
<evidence type="ECO:0000256" key="8">
    <source>
        <dbReference type="ARBA" id="ARBA00039168"/>
    </source>
</evidence>
<evidence type="ECO:0000313" key="11">
    <source>
        <dbReference type="EMBL" id="MCK0538155.1"/>
    </source>
</evidence>
<feature type="transmembrane region" description="Helical" evidence="10">
    <location>
        <begin position="86"/>
        <end position="106"/>
    </location>
</feature>
<reference evidence="11" key="1">
    <citation type="submission" date="2022-04" db="EMBL/GenBank/DDBJ databases">
        <title>Alcanivorax sp. CY1518 draft genome sequence.</title>
        <authorList>
            <person name="Zhao G."/>
            <person name="An M."/>
        </authorList>
    </citation>
    <scope>NUCLEOTIDE SEQUENCE</scope>
    <source>
        <strain evidence="11">CY1518</strain>
    </source>
</reference>
<dbReference type="RefSeq" id="WP_246952498.1">
    <property type="nucleotide sequence ID" value="NZ_JALKII010000006.1"/>
</dbReference>
<name>A0ABT0E8R5_9GAMM</name>
<feature type="transmembrane region" description="Helical" evidence="10">
    <location>
        <begin position="29"/>
        <end position="48"/>
    </location>
</feature>
<dbReference type="Pfam" id="PF00893">
    <property type="entry name" value="Multi_Drug_Res"/>
    <property type="match status" value="1"/>
</dbReference>
<evidence type="ECO:0000256" key="1">
    <source>
        <dbReference type="ARBA" id="ARBA00004651"/>
    </source>
</evidence>
<dbReference type="PANTHER" id="PTHR30561:SF0">
    <property type="entry name" value="GUANIDINIUM EXPORTER"/>
    <property type="match status" value="1"/>
</dbReference>
<dbReference type="SUPFAM" id="SSF103481">
    <property type="entry name" value="Multidrug resistance efflux transporter EmrE"/>
    <property type="match status" value="1"/>
</dbReference>